<reference evidence="1" key="2">
    <citation type="journal article" date="2015" name="Fish Shellfish Immunol.">
        <title>Early steps in the European eel (Anguilla anguilla)-Vibrio vulnificus interaction in the gills: Role of the RtxA13 toxin.</title>
        <authorList>
            <person name="Callol A."/>
            <person name="Pajuelo D."/>
            <person name="Ebbesson L."/>
            <person name="Teles M."/>
            <person name="MacKenzie S."/>
            <person name="Amaro C."/>
        </authorList>
    </citation>
    <scope>NUCLEOTIDE SEQUENCE</scope>
</reference>
<name>A0A0E9XJY0_ANGAN</name>
<dbReference type="AlphaFoldDB" id="A0A0E9XJY0"/>
<organism evidence="1">
    <name type="scientific">Anguilla anguilla</name>
    <name type="common">European freshwater eel</name>
    <name type="synonym">Muraena anguilla</name>
    <dbReference type="NCBI Taxonomy" id="7936"/>
    <lineage>
        <taxon>Eukaryota</taxon>
        <taxon>Metazoa</taxon>
        <taxon>Chordata</taxon>
        <taxon>Craniata</taxon>
        <taxon>Vertebrata</taxon>
        <taxon>Euteleostomi</taxon>
        <taxon>Actinopterygii</taxon>
        <taxon>Neopterygii</taxon>
        <taxon>Teleostei</taxon>
        <taxon>Anguilliformes</taxon>
        <taxon>Anguillidae</taxon>
        <taxon>Anguilla</taxon>
    </lineage>
</organism>
<evidence type="ECO:0000313" key="1">
    <source>
        <dbReference type="EMBL" id="JAI03038.1"/>
    </source>
</evidence>
<accession>A0A0E9XJY0</accession>
<sequence>MLTLMHKMHKTLVKYQSNTRCVPIFTSSSNASVIFDPNNSLAL</sequence>
<protein>
    <submittedName>
        <fullName evidence="1">Uncharacterized protein</fullName>
    </submittedName>
</protein>
<dbReference type="EMBL" id="GBXM01005540">
    <property type="protein sequence ID" value="JAI03038.1"/>
    <property type="molecule type" value="Transcribed_RNA"/>
</dbReference>
<reference evidence="1" key="1">
    <citation type="submission" date="2014-11" db="EMBL/GenBank/DDBJ databases">
        <authorList>
            <person name="Amaro Gonzalez C."/>
        </authorList>
    </citation>
    <scope>NUCLEOTIDE SEQUENCE</scope>
</reference>
<proteinExistence type="predicted"/>